<feature type="transmembrane region" description="Helical" evidence="8">
    <location>
        <begin position="492"/>
        <end position="513"/>
    </location>
</feature>
<keyword evidence="6 8" id="KW-0472">Membrane</keyword>
<dbReference type="GO" id="GO:0005886">
    <property type="term" value="C:plasma membrane"/>
    <property type="evidence" value="ECO:0007669"/>
    <property type="project" value="UniProtKB-SubCell"/>
</dbReference>
<dbReference type="SUPFAM" id="SSF82689">
    <property type="entry name" value="Mechanosensitive channel protein MscS (YggB), C-terminal domain"/>
    <property type="match status" value="1"/>
</dbReference>
<evidence type="ECO:0000259" key="12">
    <source>
        <dbReference type="Pfam" id="PF21082"/>
    </source>
</evidence>
<comment type="similarity">
    <text evidence="2">Belongs to the MscS (TC 1.A.23) family.</text>
</comment>
<dbReference type="EMBL" id="CP008884">
    <property type="protein sequence ID" value="AIF48514.1"/>
    <property type="molecule type" value="Genomic_DNA"/>
</dbReference>
<dbReference type="InterPro" id="IPR022249">
    <property type="entry name" value="DUF3772"/>
</dbReference>
<dbReference type="SUPFAM" id="SSF82861">
    <property type="entry name" value="Mechanosensitive channel protein MscS (YggB), transmembrane region"/>
    <property type="match status" value="1"/>
</dbReference>
<dbReference type="RefSeq" id="WP_019465602.1">
    <property type="nucleotide sequence ID" value="NZ_ALOY01000160.1"/>
</dbReference>
<keyword evidence="5 8" id="KW-1133">Transmembrane helix</keyword>
<feature type="signal peptide" evidence="9">
    <location>
        <begin position="1"/>
        <end position="23"/>
    </location>
</feature>
<dbReference type="OrthoDB" id="9799209at2"/>
<evidence type="ECO:0000256" key="5">
    <source>
        <dbReference type="ARBA" id="ARBA00022989"/>
    </source>
</evidence>
<dbReference type="Pfam" id="PF00924">
    <property type="entry name" value="MS_channel_2nd"/>
    <property type="match status" value="1"/>
</dbReference>
<evidence type="ECO:0000313" key="14">
    <source>
        <dbReference type="Proteomes" id="UP000027987"/>
    </source>
</evidence>
<feature type="region of interest" description="Disordered" evidence="7">
    <location>
        <begin position="100"/>
        <end position="120"/>
    </location>
</feature>
<dbReference type="HOGENOM" id="CLU_011796_1_0_6"/>
<dbReference type="GO" id="GO:0008381">
    <property type="term" value="F:mechanosensitive monoatomic ion channel activity"/>
    <property type="evidence" value="ECO:0007669"/>
    <property type="project" value="UniProtKB-ARBA"/>
</dbReference>
<dbReference type="InterPro" id="IPR011066">
    <property type="entry name" value="MscS_channel_C_sf"/>
</dbReference>
<dbReference type="InterPro" id="IPR052702">
    <property type="entry name" value="MscS-like_channel"/>
</dbReference>
<dbReference type="InterPro" id="IPR049278">
    <property type="entry name" value="MS_channel_C"/>
</dbReference>
<evidence type="ECO:0000313" key="13">
    <source>
        <dbReference type="EMBL" id="AIF48514.1"/>
    </source>
</evidence>
<feature type="transmembrane region" description="Helical" evidence="8">
    <location>
        <begin position="295"/>
        <end position="312"/>
    </location>
</feature>
<dbReference type="KEGG" id="dja:HY57_15375"/>
<protein>
    <submittedName>
        <fullName evidence="13">Mechanosensitive ion channel protein MscS</fullName>
    </submittedName>
</protein>
<evidence type="ECO:0000259" key="10">
    <source>
        <dbReference type="Pfam" id="PF00924"/>
    </source>
</evidence>
<name>A0A075K2S3_9GAMM</name>
<dbReference type="Proteomes" id="UP000027987">
    <property type="component" value="Chromosome"/>
</dbReference>
<feature type="transmembrane region" description="Helical" evidence="8">
    <location>
        <begin position="533"/>
        <end position="556"/>
    </location>
</feature>
<evidence type="ECO:0000259" key="11">
    <source>
        <dbReference type="Pfam" id="PF12607"/>
    </source>
</evidence>
<dbReference type="AlphaFoldDB" id="A0A075K2S3"/>
<keyword evidence="3" id="KW-1003">Cell membrane</keyword>
<feature type="domain" description="Mechanosensitive ion channel MscS" evidence="10">
    <location>
        <begin position="624"/>
        <end position="689"/>
    </location>
</feature>
<feature type="transmembrane region" description="Helical" evidence="8">
    <location>
        <begin position="362"/>
        <end position="381"/>
    </location>
</feature>
<feature type="chain" id="PRO_5001707524" evidence="9">
    <location>
        <begin position="24"/>
        <end position="811"/>
    </location>
</feature>
<dbReference type="PANTHER" id="PTHR30347">
    <property type="entry name" value="POTASSIUM CHANNEL RELATED"/>
    <property type="match status" value="1"/>
</dbReference>
<dbReference type="PATRIC" id="fig|1217721.7.peg.3149"/>
<keyword evidence="4 8" id="KW-0812">Transmembrane</keyword>
<dbReference type="Pfam" id="PF12607">
    <property type="entry name" value="DUF3772"/>
    <property type="match status" value="1"/>
</dbReference>
<dbReference type="InterPro" id="IPR010920">
    <property type="entry name" value="LSM_dom_sf"/>
</dbReference>
<feature type="domain" description="DUF3772" evidence="11">
    <location>
        <begin position="134"/>
        <end position="194"/>
    </location>
</feature>
<feature type="domain" description="Mechanosensitive ion channel MscS C-terminal" evidence="12">
    <location>
        <begin position="701"/>
        <end position="778"/>
    </location>
</feature>
<feature type="transmembrane region" description="Helical" evidence="8">
    <location>
        <begin position="440"/>
        <end position="462"/>
    </location>
</feature>
<gene>
    <name evidence="13" type="ORF">HY57_15375</name>
</gene>
<feature type="transmembrane region" description="Helical" evidence="8">
    <location>
        <begin position="577"/>
        <end position="599"/>
    </location>
</feature>
<feature type="transmembrane region" description="Helical" evidence="8">
    <location>
        <begin position="402"/>
        <end position="434"/>
    </location>
</feature>
<dbReference type="Gene3D" id="1.10.287.1260">
    <property type="match status" value="1"/>
</dbReference>
<dbReference type="SUPFAM" id="SSF50182">
    <property type="entry name" value="Sm-like ribonucleoproteins"/>
    <property type="match status" value="1"/>
</dbReference>
<dbReference type="InterPro" id="IPR006685">
    <property type="entry name" value="MscS_channel_2nd"/>
</dbReference>
<evidence type="ECO:0000256" key="7">
    <source>
        <dbReference type="SAM" id="MobiDB-lite"/>
    </source>
</evidence>
<evidence type="ECO:0000256" key="1">
    <source>
        <dbReference type="ARBA" id="ARBA00004651"/>
    </source>
</evidence>
<dbReference type="PANTHER" id="PTHR30347:SF9">
    <property type="entry name" value="MINICONDUCTANCE MECHANOSENSITIVE CHANNEL MSCM"/>
    <property type="match status" value="1"/>
</dbReference>
<evidence type="ECO:0000256" key="2">
    <source>
        <dbReference type="ARBA" id="ARBA00008017"/>
    </source>
</evidence>
<keyword evidence="14" id="KW-1185">Reference proteome</keyword>
<evidence type="ECO:0000256" key="3">
    <source>
        <dbReference type="ARBA" id="ARBA00022475"/>
    </source>
</evidence>
<reference evidence="13 14" key="1">
    <citation type="submission" date="2014-07" db="EMBL/GenBank/DDBJ databases">
        <title>Complete Genome Sequence of Dyella japonica Strain A8 Isolated from Malaysian Tropical Soil.</title>
        <authorList>
            <person name="Hui R.K.H."/>
            <person name="Chen J.-W."/>
            <person name="Chan K.-G."/>
            <person name="Leung F.C.C."/>
        </authorList>
    </citation>
    <scope>NUCLEOTIDE SEQUENCE [LARGE SCALE GENOMIC DNA]</scope>
    <source>
        <strain evidence="13 14">A8</strain>
    </source>
</reference>
<organism evidence="13 14">
    <name type="scientific">Dyella japonica A8</name>
    <dbReference type="NCBI Taxonomy" id="1217721"/>
    <lineage>
        <taxon>Bacteria</taxon>
        <taxon>Pseudomonadati</taxon>
        <taxon>Pseudomonadota</taxon>
        <taxon>Gammaproteobacteria</taxon>
        <taxon>Lysobacterales</taxon>
        <taxon>Rhodanobacteraceae</taxon>
        <taxon>Dyella</taxon>
    </lineage>
</organism>
<feature type="transmembrane region" description="Helical" evidence="8">
    <location>
        <begin position="210"/>
        <end position="230"/>
    </location>
</feature>
<dbReference type="Gene3D" id="2.30.30.60">
    <property type="match status" value="1"/>
</dbReference>
<dbReference type="InterPro" id="IPR023408">
    <property type="entry name" value="MscS_beta-dom_sf"/>
</dbReference>
<evidence type="ECO:0000256" key="8">
    <source>
        <dbReference type="SAM" id="Phobius"/>
    </source>
</evidence>
<dbReference type="Pfam" id="PF21082">
    <property type="entry name" value="MS_channel_3rd"/>
    <property type="match status" value="1"/>
</dbReference>
<feature type="transmembrane region" description="Helical" evidence="8">
    <location>
        <begin position="251"/>
        <end position="275"/>
    </location>
</feature>
<evidence type="ECO:0000256" key="9">
    <source>
        <dbReference type="SAM" id="SignalP"/>
    </source>
</evidence>
<comment type="subcellular location">
    <subcellularLocation>
        <location evidence="1">Cell membrane</location>
        <topology evidence="1">Multi-pass membrane protein</topology>
    </subcellularLocation>
</comment>
<proteinExistence type="inferred from homology"/>
<dbReference type="InterPro" id="IPR011014">
    <property type="entry name" value="MscS_channel_TM-2"/>
</dbReference>
<evidence type="ECO:0000256" key="4">
    <source>
        <dbReference type="ARBA" id="ARBA00022692"/>
    </source>
</evidence>
<feature type="transmembrane region" description="Helical" evidence="8">
    <location>
        <begin position="605"/>
        <end position="625"/>
    </location>
</feature>
<dbReference type="Gene3D" id="3.30.70.100">
    <property type="match status" value="1"/>
</dbReference>
<sequence>MPILSRFLLILLLAIAGASPVSAQDAQGSAQIQQAPLATPDQLSTQLDKIKQTLTDKTKLTDDILTAARTSAQSVQQQADQLTTSLAPQADALKAKLDVLGPAPEKGAPPEAPEVASQRKQLLKDQTDLNGQITQSKLLSRDSQQLLAEIGALRRDLFNAQISQRTASPLSTVFWSRLAQALPDDRANFGVLWHAAKGAIAQAWQPANRLPFITCLLAAIALIAGGRRLLEHQLLEMAAHYLPSGHLRRSAMALLVTIATMLVYGIGAWLIYLAVNWNGAFDAELDELVRPLVNLMFYVATMAGLGRALLMVRHPSWRLPPISDDLAKRLRPFPSLMAYSALLLGIIERVTNDIGASLATTMAANALAATLIGGLVAYALMLMSRARRAMLASGGKPAERPLWVGLLVLCAFLGMLITLLSVLTGYIALGFYVARQMIRAGFLIAALYVFMHLINDLCESLLSPESRAGQRMQDNFGIAPARLEQAATVLSGVGRAFLLLLAIPLILAPYGAGPNELMDRGTRIFSGLSVGTLTINPTSIFNAVLMLVVGGIIVRLSKRWLSQQLLPKTSLDVGMQMSIVTLLGYVGGILVFVLVLGALKVDVQSIAWVASALSVGIGFGLQAIVQNFISGLILLAERPVKVGDWVSISGVEGDIKRINVRATEIQQSDRSTVIVPNSQLITQNVRNVTLANAQGRVQIRLPMPLSSDAGKVRQIIFDILRNHPVTLNTPSPSVTLDSVDAGSMMFVCTAYVGNPREAGTVKSDLLFEIIDRLRKAGLPLTTPQDMVVRTMQHDPATAPQPPTTVIPGQKT</sequence>
<dbReference type="STRING" id="1217721.HY57_15375"/>
<accession>A0A075K2S3</accession>
<keyword evidence="9" id="KW-0732">Signal</keyword>
<evidence type="ECO:0000256" key="6">
    <source>
        <dbReference type="ARBA" id="ARBA00023136"/>
    </source>
</evidence>